<evidence type="ECO:0000256" key="4">
    <source>
        <dbReference type="ARBA" id="ARBA00023027"/>
    </source>
</evidence>
<dbReference type="InterPro" id="IPR029056">
    <property type="entry name" value="Ribokinase-like"/>
</dbReference>
<dbReference type="GO" id="GO:0110051">
    <property type="term" value="P:metabolite repair"/>
    <property type="evidence" value="ECO:0007669"/>
    <property type="project" value="TreeGrafter"/>
</dbReference>
<dbReference type="AlphaFoldDB" id="A0A9P6H0Y6"/>
<dbReference type="Pfam" id="PF01256">
    <property type="entry name" value="Carb_kinase"/>
    <property type="match status" value="1"/>
</dbReference>
<dbReference type="GO" id="GO:0005524">
    <property type="term" value="F:ATP binding"/>
    <property type="evidence" value="ECO:0007669"/>
    <property type="project" value="UniProtKB-KW"/>
</dbReference>
<accession>A0A9P6H0Y6</accession>
<dbReference type="PANTHER" id="PTHR12592">
    <property type="entry name" value="ATP-DEPENDENT (S)-NAD(P)H-HYDRATE DEHYDRATASE FAMILY MEMBER"/>
    <property type="match status" value="1"/>
</dbReference>
<gene>
    <name evidence="9" type="ORF">NGRA_0092</name>
</gene>
<feature type="domain" description="YjeF C-terminal" evidence="8">
    <location>
        <begin position="1"/>
        <end position="254"/>
    </location>
</feature>
<evidence type="ECO:0000256" key="1">
    <source>
        <dbReference type="ARBA" id="ARBA00022741"/>
    </source>
</evidence>
<evidence type="ECO:0000259" key="8">
    <source>
        <dbReference type="PROSITE" id="PS51383"/>
    </source>
</evidence>
<protein>
    <recommendedName>
        <fullName evidence="7">ATP-dependent (S)-NAD(P)H-hydrate dehydratase</fullName>
        <ecNumber evidence="7">4.2.1.93</ecNumber>
    </recommendedName>
    <alternativeName>
        <fullName evidence="7">ATP-dependent NAD(P)HX dehydratase</fullName>
    </alternativeName>
</protein>
<dbReference type="GO" id="GO:0047453">
    <property type="term" value="F:ATP-dependent NAD(P)H-hydrate dehydratase activity"/>
    <property type="evidence" value="ECO:0007669"/>
    <property type="project" value="UniProtKB-UniRule"/>
</dbReference>
<dbReference type="CDD" id="cd01171">
    <property type="entry name" value="YXKO-related"/>
    <property type="match status" value="1"/>
</dbReference>
<feature type="binding site" evidence="7">
    <location>
        <begin position="161"/>
        <end position="165"/>
    </location>
    <ligand>
        <name>ATP</name>
        <dbReference type="ChEBI" id="CHEBI:30616"/>
    </ligand>
</feature>
<dbReference type="Proteomes" id="UP000740883">
    <property type="component" value="Unassembled WGS sequence"/>
</dbReference>
<evidence type="ECO:0000256" key="2">
    <source>
        <dbReference type="ARBA" id="ARBA00022840"/>
    </source>
</evidence>
<keyword evidence="5 7" id="KW-0456">Lyase</keyword>
<evidence type="ECO:0000313" key="9">
    <source>
        <dbReference type="EMBL" id="KAF9764977.1"/>
    </source>
</evidence>
<dbReference type="PROSITE" id="PS51383">
    <property type="entry name" value="YJEF_C_3"/>
    <property type="match status" value="1"/>
</dbReference>
<keyword evidence="3" id="KW-0521">NADP</keyword>
<organism evidence="9 10">
    <name type="scientific">Nosema granulosis</name>
    <dbReference type="NCBI Taxonomy" id="83296"/>
    <lineage>
        <taxon>Eukaryota</taxon>
        <taxon>Fungi</taxon>
        <taxon>Fungi incertae sedis</taxon>
        <taxon>Microsporidia</taxon>
        <taxon>Nosematidae</taxon>
        <taxon>Nosema</taxon>
    </lineage>
</organism>
<dbReference type="EMBL" id="SBJO01000003">
    <property type="protein sequence ID" value="KAF9764977.1"/>
    <property type="molecule type" value="Genomic_DNA"/>
</dbReference>
<name>A0A9P6H0Y6_9MICR</name>
<keyword evidence="10" id="KW-1185">Reference proteome</keyword>
<dbReference type="PANTHER" id="PTHR12592:SF0">
    <property type="entry name" value="ATP-DEPENDENT (S)-NAD(P)H-HYDRATE DEHYDRATASE"/>
    <property type="match status" value="1"/>
</dbReference>
<dbReference type="Gene3D" id="3.40.1190.20">
    <property type="match status" value="1"/>
</dbReference>
<evidence type="ECO:0000256" key="5">
    <source>
        <dbReference type="ARBA" id="ARBA00023239"/>
    </source>
</evidence>
<comment type="similarity">
    <text evidence="7">Belongs to the NnrD/CARKD family.</text>
</comment>
<comment type="catalytic activity">
    <reaction evidence="7">
        <text>(6S)-NADHX + ATP = ADP + phosphate + NADH + H(+)</text>
        <dbReference type="Rhea" id="RHEA:19017"/>
        <dbReference type="ChEBI" id="CHEBI:15378"/>
        <dbReference type="ChEBI" id="CHEBI:30616"/>
        <dbReference type="ChEBI" id="CHEBI:43474"/>
        <dbReference type="ChEBI" id="CHEBI:57945"/>
        <dbReference type="ChEBI" id="CHEBI:64074"/>
        <dbReference type="ChEBI" id="CHEBI:456216"/>
        <dbReference type="EC" id="4.2.1.93"/>
    </reaction>
</comment>
<dbReference type="GO" id="GO:0046496">
    <property type="term" value="P:nicotinamide nucleotide metabolic process"/>
    <property type="evidence" value="ECO:0007669"/>
    <property type="project" value="UniProtKB-UniRule"/>
</dbReference>
<keyword evidence="4 7" id="KW-0520">NAD</keyword>
<sequence>MAYLDRFEFQNKKKGFNGTILVIGGSKMYTGAPYFSALASFQTGSDMVYIFSDSDSINPLKVLLPEAIVMDYSYEEWILKRVNVCIFGPGLGRPNHSQLCVIKSILYFLARRNIKIIVDGDGIRIASELNIFNFKNLIFTPNANEMVAVPELKEEQYLIRKGEKDVVESINKEIVVEEPACQKRIGGQGDILNGILATLLSKIKGESTEEDIILCLKLSSIVLRRAGNKAFSQKGISLLTRDILEEIPKVFFEVLTENE</sequence>
<comment type="function">
    <text evidence="7">Catalyzes the dehydration of the S-form of NAD(P)HX at the expense of ATP, which is converted to ADP. Together with NAD(P)HX epimerase, which catalyzes the epimerization of the S- and R-forms, the enzyme allows the repair of both epimers of NAD(P)HX, a damaged form of NAD(P)H that is a result of enzymatic or heat-dependent hydration.</text>
</comment>
<dbReference type="GO" id="GO:0005737">
    <property type="term" value="C:cytoplasm"/>
    <property type="evidence" value="ECO:0007669"/>
    <property type="project" value="UniProtKB-SubCell"/>
</dbReference>
<dbReference type="HAMAP" id="MF_01965">
    <property type="entry name" value="NADHX_dehydratase"/>
    <property type="match status" value="1"/>
</dbReference>
<dbReference type="OrthoDB" id="8110916at2759"/>
<keyword evidence="1 7" id="KW-0547">Nucleotide-binding</keyword>
<evidence type="ECO:0000256" key="6">
    <source>
        <dbReference type="ARBA" id="ARBA00047472"/>
    </source>
</evidence>
<feature type="binding site" evidence="7">
    <location>
        <begin position="180"/>
        <end position="189"/>
    </location>
    <ligand>
        <name>ATP</name>
        <dbReference type="ChEBI" id="CHEBI:30616"/>
    </ligand>
</feature>
<comment type="subcellular location">
    <subcellularLocation>
        <location evidence="7">Cytoplasm</location>
    </subcellularLocation>
</comment>
<keyword evidence="7" id="KW-0963">Cytoplasm</keyword>
<dbReference type="InterPro" id="IPR000631">
    <property type="entry name" value="CARKD"/>
</dbReference>
<evidence type="ECO:0000256" key="3">
    <source>
        <dbReference type="ARBA" id="ARBA00022857"/>
    </source>
</evidence>
<evidence type="ECO:0000256" key="7">
    <source>
        <dbReference type="HAMAP-Rule" id="MF_03157"/>
    </source>
</evidence>
<reference evidence="9 10" key="1">
    <citation type="journal article" date="2020" name="Genome Biol. Evol.">
        <title>Comparative genomics of strictly vertically transmitted, feminizing microsporidia endosymbionts of amphipod crustaceans.</title>
        <authorList>
            <person name="Cormier A."/>
            <person name="Chebbi M.A."/>
            <person name="Giraud I."/>
            <person name="Wattier R."/>
            <person name="Teixeira M."/>
            <person name="Gilbert C."/>
            <person name="Rigaud T."/>
            <person name="Cordaux R."/>
        </authorList>
    </citation>
    <scope>NUCLEOTIDE SEQUENCE [LARGE SCALE GENOMIC DNA]</scope>
    <source>
        <strain evidence="9 10">Ou3-Ou53</strain>
    </source>
</reference>
<comment type="cofactor">
    <cofactor evidence="7">
        <name>Mg(2+)</name>
        <dbReference type="ChEBI" id="CHEBI:18420"/>
    </cofactor>
</comment>
<feature type="binding site" evidence="7">
    <location>
        <begin position="142"/>
        <end position="148"/>
    </location>
    <ligand>
        <name>(6S)-NADPHX</name>
        <dbReference type="ChEBI" id="CHEBI:64076"/>
    </ligand>
</feature>
<dbReference type="SUPFAM" id="SSF53613">
    <property type="entry name" value="Ribokinase-like"/>
    <property type="match status" value="1"/>
</dbReference>
<feature type="binding site" evidence="7">
    <location>
        <position position="190"/>
    </location>
    <ligand>
        <name>(6S)-NADPHX</name>
        <dbReference type="ChEBI" id="CHEBI:64076"/>
    </ligand>
</feature>
<feature type="binding site" evidence="7">
    <location>
        <position position="90"/>
    </location>
    <ligand>
        <name>(6S)-NADPHX</name>
        <dbReference type="ChEBI" id="CHEBI:64076"/>
    </ligand>
</feature>
<keyword evidence="7" id="KW-0597">Phosphoprotein</keyword>
<evidence type="ECO:0000313" key="10">
    <source>
        <dbReference type="Proteomes" id="UP000740883"/>
    </source>
</evidence>
<proteinExistence type="inferred from homology"/>
<keyword evidence="2 7" id="KW-0067">ATP-binding</keyword>
<dbReference type="EC" id="4.2.1.93" evidence="7"/>
<comment type="caution">
    <text evidence="9">The sequence shown here is derived from an EMBL/GenBank/DDBJ whole genome shotgun (WGS) entry which is preliminary data.</text>
</comment>
<comment type="catalytic activity">
    <reaction evidence="6 7">
        <text>(6S)-NADPHX + ATP = ADP + phosphate + NADPH + H(+)</text>
        <dbReference type="Rhea" id="RHEA:32231"/>
        <dbReference type="ChEBI" id="CHEBI:15378"/>
        <dbReference type="ChEBI" id="CHEBI:30616"/>
        <dbReference type="ChEBI" id="CHEBI:43474"/>
        <dbReference type="ChEBI" id="CHEBI:57783"/>
        <dbReference type="ChEBI" id="CHEBI:64076"/>
        <dbReference type="ChEBI" id="CHEBI:456216"/>
        <dbReference type="EC" id="4.2.1.93"/>
    </reaction>
</comment>